<dbReference type="InterPro" id="IPR023214">
    <property type="entry name" value="HAD_sf"/>
</dbReference>
<dbReference type="PATRIC" id="fig|1302272.5.peg.2593"/>
<dbReference type="OrthoDB" id="9814970at2"/>
<protein>
    <submittedName>
        <fullName evidence="1">Cof-like hydrolase</fullName>
    </submittedName>
</protein>
<keyword evidence="2" id="KW-1185">Reference proteome</keyword>
<dbReference type="Gene3D" id="3.40.50.1000">
    <property type="entry name" value="HAD superfamily/HAD-like"/>
    <property type="match status" value="1"/>
</dbReference>
<accession>A0A0R1HLJ2</accession>
<gene>
    <name evidence="1" type="ORF">FC96_GL002544</name>
</gene>
<dbReference type="SUPFAM" id="SSF56784">
    <property type="entry name" value="HAD-like"/>
    <property type="match status" value="1"/>
</dbReference>
<name>A0A0R1HLJ2_9LACO</name>
<dbReference type="PANTHER" id="PTHR10000">
    <property type="entry name" value="PHOSPHOSERINE PHOSPHATASE"/>
    <property type="match status" value="1"/>
</dbReference>
<dbReference type="GO" id="GO:0016791">
    <property type="term" value="F:phosphatase activity"/>
    <property type="evidence" value="ECO:0007669"/>
    <property type="project" value="TreeGrafter"/>
</dbReference>
<comment type="caution">
    <text evidence="1">The sequence shown here is derived from an EMBL/GenBank/DDBJ whole genome shotgun (WGS) entry which is preliminary data.</text>
</comment>
<organism evidence="1 2">
    <name type="scientific">Secundilactobacillus kimchicus JCM 15530</name>
    <dbReference type="NCBI Taxonomy" id="1302272"/>
    <lineage>
        <taxon>Bacteria</taxon>
        <taxon>Bacillati</taxon>
        <taxon>Bacillota</taxon>
        <taxon>Bacilli</taxon>
        <taxon>Lactobacillales</taxon>
        <taxon>Lactobacillaceae</taxon>
        <taxon>Secundilactobacillus</taxon>
    </lineage>
</organism>
<dbReference type="RefSeq" id="WP_054659914.1">
    <property type="nucleotide sequence ID" value="NZ_AZCX01000009.1"/>
</dbReference>
<proteinExistence type="predicted"/>
<dbReference type="PANTHER" id="PTHR10000:SF53">
    <property type="entry name" value="5-AMINO-6-(5-PHOSPHO-D-RIBITYLAMINO)URACIL PHOSPHATASE YBJI-RELATED"/>
    <property type="match status" value="1"/>
</dbReference>
<dbReference type="GO" id="GO:0000287">
    <property type="term" value="F:magnesium ion binding"/>
    <property type="evidence" value="ECO:0007669"/>
    <property type="project" value="TreeGrafter"/>
</dbReference>
<evidence type="ECO:0000313" key="1">
    <source>
        <dbReference type="EMBL" id="KRK47424.1"/>
    </source>
</evidence>
<dbReference type="Pfam" id="PF08282">
    <property type="entry name" value="Hydrolase_3"/>
    <property type="match status" value="1"/>
</dbReference>
<keyword evidence="1" id="KW-0378">Hydrolase</keyword>
<evidence type="ECO:0000313" key="2">
    <source>
        <dbReference type="Proteomes" id="UP000050911"/>
    </source>
</evidence>
<dbReference type="STRING" id="1302272.FC96_GL002544"/>
<reference evidence="1 2" key="1">
    <citation type="journal article" date="2015" name="Genome Announc.">
        <title>Expanding the biotechnology potential of lactobacilli through comparative genomics of 213 strains and associated genera.</title>
        <authorList>
            <person name="Sun Z."/>
            <person name="Harris H.M."/>
            <person name="McCann A."/>
            <person name="Guo C."/>
            <person name="Argimon S."/>
            <person name="Zhang W."/>
            <person name="Yang X."/>
            <person name="Jeffery I.B."/>
            <person name="Cooney J.C."/>
            <person name="Kagawa T.F."/>
            <person name="Liu W."/>
            <person name="Song Y."/>
            <person name="Salvetti E."/>
            <person name="Wrobel A."/>
            <person name="Rasinkangas P."/>
            <person name="Parkhill J."/>
            <person name="Rea M.C."/>
            <person name="O'Sullivan O."/>
            <person name="Ritari J."/>
            <person name="Douillard F.P."/>
            <person name="Paul Ross R."/>
            <person name="Yang R."/>
            <person name="Briner A.E."/>
            <person name="Felis G.E."/>
            <person name="de Vos W.M."/>
            <person name="Barrangou R."/>
            <person name="Klaenhammer T.R."/>
            <person name="Caufield P.W."/>
            <person name="Cui Y."/>
            <person name="Zhang H."/>
            <person name="O'Toole P.W."/>
        </authorList>
    </citation>
    <scope>NUCLEOTIDE SEQUENCE [LARGE SCALE GENOMIC DNA]</scope>
    <source>
        <strain evidence="1 2">JCM 15530</strain>
    </source>
</reference>
<sequence length="274" mass="30831">MIKMVVVDMDGTFLRDDRTYDTSQFDRLFKQMKAQQIRFVAASGSQFQRLQKKFPAYIDDMDFISQNGAIVHRGQTLQRIFRLEDGVLHDLIGRIQAAYDPEMIGQLLIAGLNGSYISNQTDPQVIEMLKHYYRPVFLVDHFETLSSQTVQDQFTKLALSFYPGTDFQEMAAKLAPILPPELAAENSGFNTEMIGLKVANKRTGIATLQTAYDIRDDEVVTFGDNENDLPMLAMTPHSYAMQNASALIQQSAHHVTTSDNNHDGVLETLSQLIG</sequence>
<dbReference type="AlphaFoldDB" id="A0A0R1HLJ2"/>
<dbReference type="Gene3D" id="3.30.1240.10">
    <property type="match status" value="1"/>
</dbReference>
<dbReference type="EMBL" id="AZCX01000009">
    <property type="protein sequence ID" value="KRK47424.1"/>
    <property type="molecule type" value="Genomic_DNA"/>
</dbReference>
<dbReference type="InterPro" id="IPR036412">
    <property type="entry name" value="HAD-like_sf"/>
</dbReference>
<dbReference type="Proteomes" id="UP000050911">
    <property type="component" value="Unassembled WGS sequence"/>
</dbReference>
<dbReference type="GO" id="GO:0005829">
    <property type="term" value="C:cytosol"/>
    <property type="evidence" value="ECO:0007669"/>
    <property type="project" value="TreeGrafter"/>
</dbReference>